<dbReference type="GO" id="GO:0003677">
    <property type="term" value="F:DNA binding"/>
    <property type="evidence" value="ECO:0007669"/>
    <property type="project" value="UniProtKB-KW"/>
</dbReference>
<name>A0AAW4XNL3_RHORH</name>
<evidence type="ECO:0000256" key="1">
    <source>
        <dbReference type="ARBA" id="ARBA00023015"/>
    </source>
</evidence>
<dbReference type="PANTHER" id="PTHR33204">
    <property type="entry name" value="TRANSCRIPTIONAL REGULATOR, MARR FAMILY"/>
    <property type="match status" value="1"/>
</dbReference>
<dbReference type="Gene3D" id="1.10.10.10">
    <property type="entry name" value="Winged helix-like DNA-binding domain superfamily/Winged helix DNA-binding domain"/>
    <property type="match status" value="1"/>
</dbReference>
<dbReference type="AlphaFoldDB" id="A0AAW4XNL3"/>
<dbReference type="InterPro" id="IPR036388">
    <property type="entry name" value="WH-like_DNA-bd_sf"/>
</dbReference>
<organism evidence="5 6">
    <name type="scientific">Rhodococcus rhodochrous</name>
    <dbReference type="NCBI Taxonomy" id="1829"/>
    <lineage>
        <taxon>Bacteria</taxon>
        <taxon>Bacillati</taxon>
        <taxon>Actinomycetota</taxon>
        <taxon>Actinomycetes</taxon>
        <taxon>Mycobacteriales</taxon>
        <taxon>Nocardiaceae</taxon>
        <taxon>Rhodococcus</taxon>
    </lineage>
</organism>
<dbReference type="RefSeq" id="WP_230792525.1">
    <property type="nucleotide sequence ID" value="NZ_JAJNCO010000024.1"/>
</dbReference>
<keyword evidence="3" id="KW-0804">Transcription</keyword>
<feature type="domain" description="HTH hxlR-type" evidence="4">
    <location>
        <begin position="13"/>
        <end position="109"/>
    </location>
</feature>
<dbReference type="SUPFAM" id="SSF46785">
    <property type="entry name" value="Winged helix' DNA-binding domain"/>
    <property type="match status" value="1"/>
</dbReference>
<dbReference type="InterPro" id="IPR036390">
    <property type="entry name" value="WH_DNA-bd_sf"/>
</dbReference>
<dbReference type="InterPro" id="IPR002577">
    <property type="entry name" value="HTH_HxlR"/>
</dbReference>
<sequence>MQSLAGPGVLADCPVRLTTEILSDKWAALAIFALSRQPRRHGELVVLIGGVSRKVLTQTLRRLQEYGLVERHAESARHVDYRLTDLGQTLVEHIEALNIWASEHGMAVGSFQESELR</sequence>
<reference evidence="5" key="1">
    <citation type="submission" date="2021-11" db="EMBL/GenBank/DDBJ databases">
        <title>Development of a sustainable strategy for remediation of hydrocarbon-contaminated territories based on the waste exchange concept.</title>
        <authorList>
            <person name="Elkin A."/>
        </authorList>
    </citation>
    <scope>NUCLEOTIDE SEQUENCE</scope>
    <source>
        <strain evidence="5">IEGM 757</strain>
    </source>
</reference>
<proteinExistence type="predicted"/>
<evidence type="ECO:0000259" key="4">
    <source>
        <dbReference type="PROSITE" id="PS51118"/>
    </source>
</evidence>
<dbReference type="PROSITE" id="PS51118">
    <property type="entry name" value="HTH_HXLR"/>
    <property type="match status" value="1"/>
</dbReference>
<comment type="caution">
    <text evidence="5">The sequence shown here is derived from an EMBL/GenBank/DDBJ whole genome shotgun (WGS) entry which is preliminary data.</text>
</comment>
<dbReference type="Pfam" id="PF01638">
    <property type="entry name" value="HxlR"/>
    <property type="match status" value="1"/>
</dbReference>
<evidence type="ECO:0000313" key="6">
    <source>
        <dbReference type="Proteomes" id="UP001198630"/>
    </source>
</evidence>
<evidence type="ECO:0000256" key="2">
    <source>
        <dbReference type="ARBA" id="ARBA00023125"/>
    </source>
</evidence>
<keyword evidence="2" id="KW-0238">DNA-binding</keyword>
<dbReference type="PANTHER" id="PTHR33204:SF18">
    <property type="entry name" value="TRANSCRIPTIONAL REGULATORY PROTEIN"/>
    <property type="match status" value="1"/>
</dbReference>
<dbReference type="EMBL" id="JAJNCO010000024">
    <property type="protein sequence ID" value="MCD2114573.1"/>
    <property type="molecule type" value="Genomic_DNA"/>
</dbReference>
<keyword evidence="1" id="KW-0805">Transcription regulation</keyword>
<evidence type="ECO:0000256" key="3">
    <source>
        <dbReference type="ARBA" id="ARBA00023163"/>
    </source>
</evidence>
<dbReference type="Proteomes" id="UP001198630">
    <property type="component" value="Unassembled WGS sequence"/>
</dbReference>
<evidence type="ECO:0000313" key="5">
    <source>
        <dbReference type="EMBL" id="MCD2114573.1"/>
    </source>
</evidence>
<protein>
    <submittedName>
        <fullName evidence="5">Helix-turn-helix transcriptional regulator</fullName>
    </submittedName>
</protein>
<accession>A0AAW4XNL3</accession>
<gene>
    <name evidence="5" type="ORF">LQ384_26060</name>
</gene>